<evidence type="ECO:0000313" key="1">
    <source>
        <dbReference type="EMBL" id="QNM06136.1"/>
    </source>
</evidence>
<gene>
    <name evidence="1" type="ORF">H9Q78_02975</name>
</gene>
<dbReference type="Pfam" id="PF14199">
    <property type="entry name" value="DUF4317"/>
    <property type="match status" value="1"/>
</dbReference>
<dbReference type="AlphaFoldDB" id="A0A7G9G5Q4"/>
<organism evidence="1 2">
    <name type="scientific">Qiania dongpingensis</name>
    <dbReference type="NCBI Taxonomy" id="2763669"/>
    <lineage>
        <taxon>Bacteria</taxon>
        <taxon>Bacillati</taxon>
        <taxon>Bacillota</taxon>
        <taxon>Clostridia</taxon>
        <taxon>Lachnospirales</taxon>
        <taxon>Lachnospiraceae</taxon>
        <taxon>Qiania</taxon>
    </lineage>
</organism>
<accession>A0A7G9G5Q4</accession>
<keyword evidence="2" id="KW-1185">Reference proteome</keyword>
<protein>
    <submittedName>
        <fullName evidence="1">DUF4317 domain-containing protein</fullName>
    </submittedName>
</protein>
<proteinExistence type="predicted"/>
<name>A0A7G9G5Q4_9FIRM</name>
<sequence length="384" mass="43310">MNKKEISEIKKQFTPGNCAITRICGCYVDGEKEKKSEMREAFLSLPEEEMFKYFEIFRKNLSGTLGKNLINMEFPLSAESEGGTHDFLMKLRASRLSDDALLDLFYDKVIENYDYTGSFLILLIHNAYDIPGKSADGQEMFDASDEVYEYLICSICPVKLSKPGLCYNAEQGTIQNRVRDWLVELPDTGFLFPAFNERSSDIHSLLFYSKNADEFQARLVEEVLGCILPMPASSQKETFNSLIEETLGDDCNYESVKTIHEKLSEMVEEKKEEPEPLTLDKAEVRALLSQSGAAPERLHDFDSRYEEAAGSHAPILAANVINTRKFEIRTPDVIIQVSPDRADLVETRVVDGRQCLVIPMDEHVEVNGICVRPGAKDPAGNDPF</sequence>
<dbReference type="InterPro" id="IPR025466">
    <property type="entry name" value="DUF4317"/>
</dbReference>
<evidence type="ECO:0000313" key="2">
    <source>
        <dbReference type="Proteomes" id="UP000515823"/>
    </source>
</evidence>
<dbReference type="Proteomes" id="UP000515823">
    <property type="component" value="Chromosome"/>
</dbReference>
<dbReference type="EMBL" id="CP060634">
    <property type="protein sequence ID" value="QNM06136.1"/>
    <property type="molecule type" value="Genomic_DNA"/>
</dbReference>
<dbReference type="KEGG" id="qdo:H9Q78_02975"/>
<dbReference type="RefSeq" id="WP_249303523.1">
    <property type="nucleotide sequence ID" value="NZ_CP060634.1"/>
</dbReference>
<reference evidence="1 2" key="1">
    <citation type="submission" date="2020-08" db="EMBL/GenBank/DDBJ databases">
        <authorList>
            <person name="Liu C."/>
            <person name="Sun Q."/>
        </authorList>
    </citation>
    <scope>NUCLEOTIDE SEQUENCE [LARGE SCALE GENOMIC DNA]</scope>
    <source>
        <strain evidence="1 2">NSJ-38</strain>
    </source>
</reference>